<feature type="transmembrane region" description="Helical" evidence="6">
    <location>
        <begin position="107"/>
        <end position="129"/>
    </location>
</feature>
<keyword evidence="3 6" id="KW-0812">Transmembrane</keyword>
<organism evidence="9 10">
    <name type="scientific">Massilia yuzhufengensis</name>
    <dbReference type="NCBI Taxonomy" id="1164594"/>
    <lineage>
        <taxon>Bacteria</taxon>
        <taxon>Pseudomonadati</taxon>
        <taxon>Pseudomonadota</taxon>
        <taxon>Betaproteobacteria</taxon>
        <taxon>Burkholderiales</taxon>
        <taxon>Oxalobacteraceae</taxon>
        <taxon>Telluria group</taxon>
        <taxon>Massilia</taxon>
    </lineage>
</organism>
<feature type="transmembrane region" description="Helical" evidence="6">
    <location>
        <begin position="295"/>
        <end position="321"/>
    </location>
</feature>
<dbReference type="PANTHER" id="PTHR23504">
    <property type="entry name" value="MAJOR FACILITATOR SUPERFAMILY DOMAIN-CONTAINING PROTEIN 10"/>
    <property type="match status" value="1"/>
</dbReference>
<evidence type="ECO:0000256" key="7">
    <source>
        <dbReference type="SAM" id="SignalP"/>
    </source>
</evidence>
<protein>
    <submittedName>
        <fullName evidence="9">Predicted arabinose efflux permease, MFS family</fullName>
    </submittedName>
</protein>
<dbReference type="PANTHER" id="PTHR23504:SF15">
    <property type="entry name" value="MAJOR FACILITATOR SUPERFAMILY (MFS) PROFILE DOMAIN-CONTAINING PROTEIN"/>
    <property type="match status" value="1"/>
</dbReference>
<feature type="transmembrane region" description="Helical" evidence="6">
    <location>
        <begin position="81"/>
        <end position="101"/>
    </location>
</feature>
<evidence type="ECO:0000313" key="9">
    <source>
        <dbReference type="EMBL" id="SFD11260.1"/>
    </source>
</evidence>
<reference evidence="10" key="1">
    <citation type="submission" date="2016-10" db="EMBL/GenBank/DDBJ databases">
        <authorList>
            <person name="Varghese N."/>
            <person name="Submissions S."/>
        </authorList>
    </citation>
    <scope>NUCLEOTIDE SEQUENCE [LARGE SCALE GENOMIC DNA]</scope>
    <source>
        <strain evidence="10">CGMCC 1.12041</strain>
    </source>
</reference>
<dbReference type="Proteomes" id="UP000198639">
    <property type="component" value="Unassembled WGS sequence"/>
</dbReference>
<dbReference type="STRING" id="1164594.SAMN05216204_11679"/>
<gene>
    <name evidence="9" type="ORF">SAMN05216204_11679</name>
</gene>
<dbReference type="PRINTS" id="PR01035">
    <property type="entry name" value="TCRTETA"/>
</dbReference>
<evidence type="ECO:0000259" key="8">
    <source>
        <dbReference type="PROSITE" id="PS50850"/>
    </source>
</evidence>
<dbReference type="PROSITE" id="PS50850">
    <property type="entry name" value="MFS"/>
    <property type="match status" value="1"/>
</dbReference>
<evidence type="ECO:0000256" key="2">
    <source>
        <dbReference type="ARBA" id="ARBA00022448"/>
    </source>
</evidence>
<dbReference type="InterPro" id="IPR036259">
    <property type="entry name" value="MFS_trans_sf"/>
</dbReference>
<dbReference type="RefSeq" id="WP_091875275.1">
    <property type="nucleotide sequence ID" value="NZ_FOLD01000016.1"/>
</dbReference>
<comment type="subcellular location">
    <subcellularLocation>
        <location evidence="1">Membrane</location>
        <topology evidence="1">Multi-pass membrane protein</topology>
    </subcellularLocation>
</comment>
<accession>A0A1I1PZC0</accession>
<feature type="transmembrane region" description="Helical" evidence="6">
    <location>
        <begin position="48"/>
        <end position="69"/>
    </location>
</feature>
<feature type="transmembrane region" description="Helical" evidence="6">
    <location>
        <begin position="141"/>
        <end position="162"/>
    </location>
</feature>
<dbReference type="OrthoDB" id="9764259at2"/>
<evidence type="ECO:0000256" key="3">
    <source>
        <dbReference type="ARBA" id="ARBA00022692"/>
    </source>
</evidence>
<evidence type="ECO:0000256" key="4">
    <source>
        <dbReference type="ARBA" id="ARBA00022989"/>
    </source>
</evidence>
<feature type="transmembrane region" description="Helical" evidence="6">
    <location>
        <begin position="168"/>
        <end position="190"/>
    </location>
</feature>
<dbReference type="SUPFAM" id="SSF103473">
    <property type="entry name" value="MFS general substrate transporter"/>
    <property type="match status" value="1"/>
</dbReference>
<feature type="transmembrane region" description="Helical" evidence="6">
    <location>
        <begin position="371"/>
        <end position="390"/>
    </location>
</feature>
<keyword evidence="2" id="KW-0813">Transport</keyword>
<feature type="domain" description="Major facilitator superfamily (MFS) profile" evidence="8">
    <location>
        <begin position="6"/>
        <end position="402"/>
    </location>
</feature>
<sequence>MQHRLLIATACLLALLSTTGASLAYPLLPPLFAGAGNALNSFLGLPPKLLFGIALMANPAGMLIGSAVLGSWSDSLGRRRMLLLTTVGAAAGHLLTAWALLAQSFPLLVAARFATGVLEGNGAILRALLAERLGGALRKHALSWINGAFHLGWLVGPLLSGLSAGHSITLPFCLAAAGLVLGALLSLLVLPPDPAPAGTLDPWRLARERHAFTLLRHGPLRTLFLIYFAYACGVAGFYEFFPLWLVEVGGYDAAGIALVNMAMCGVMTATAMVAGRAHPGDARYRASCQAGAVALAILCVGLGNLWIGMAAIMLFGLPHAFYNATLQAWASEHFAGHGQGAVMGLISTTFCLAQLAMALGGGLLALVDTRLVLVAGGLLAGWGAVSMRRWSRQSTATQTEFA</sequence>
<keyword evidence="10" id="KW-1185">Reference proteome</keyword>
<evidence type="ECO:0000313" key="10">
    <source>
        <dbReference type="Proteomes" id="UP000198639"/>
    </source>
</evidence>
<dbReference type="EMBL" id="FOLD01000016">
    <property type="protein sequence ID" value="SFD11260.1"/>
    <property type="molecule type" value="Genomic_DNA"/>
</dbReference>
<feature type="transmembrane region" description="Helical" evidence="6">
    <location>
        <begin position="222"/>
        <end position="241"/>
    </location>
</feature>
<keyword evidence="4 6" id="KW-1133">Transmembrane helix</keyword>
<dbReference type="Gene3D" id="1.20.1250.20">
    <property type="entry name" value="MFS general substrate transporter like domains"/>
    <property type="match status" value="1"/>
</dbReference>
<dbReference type="InterPro" id="IPR001958">
    <property type="entry name" value="Tet-R_TetA/multi-R_MdtG-like"/>
</dbReference>
<dbReference type="AlphaFoldDB" id="A0A1I1PZC0"/>
<evidence type="ECO:0000256" key="1">
    <source>
        <dbReference type="ARBA" id="ARBA00004141"/>
    </source>
</evidence>
<dbReference type="InterPro" id="IPR011701">
    <property type="entry name" value="MFS"/>
</dbReference>
<evidence type="ECO:0000256" key="5">
    <source>
        <dbReference type="ARBA" id="ARBA00023136"/>
    </source>
</evidence>
<feature type="chain" id="PRO_5011446811" evidence="7">
    <location>
        <begin position="25"/>
        <end position="402"/>
    </location>
</feature>
<dbReference type="Pfam" id="PF07690">
    <property type="entry name" value="MFS_1"/>
    <property type="match status" value="1"/>
</dbReference>
<feature type="transmembrane region" description="Helical" evidence="6">
    <location>
        <begin position="341"/>
        <end position="364"/>
    </location>
</feature>
<feature type="transmembrane region" description="Helical" evidence="6">
    <location>
        <begin position="253"/>
        <end position="274"/>
    </location>
</feature>
<keyword evidence="5 6" id="KW-0472">Membrane</keyword>
<dbReference type="GO" id="GO:0022857">
    <property type="term" value="F:transmembrane transporter activity"/>
    <property type="evidence" value="ECO:0007669"/>
    <property type="project" value="InterPro"/>
</dbReference>
<dbReference type="GO" id="GO:0016020">
    <property type="term" value="C:membrane"/>
    <property type="evidence" value="ECO:0007669"/>
    <property type="project" value="UniProtKB-SubCell"/>
</dbReference>
<dbReference type="InterPro" id="IPR020846">
    <property type="entry name" value="MFS_dom"/>
</dbReference>
<keyword evidence="7" id="KW-0732">Signal</keyword>
<feature type="signal peptide" evidence="7">
    <location>
        <begin position="1"/>
        <end position="24"/>
    </location>
</feature>
<evidence type="ECO:0000256" key="6">
    <source>
        <dbReference type="SAM" id="Phobius"/>
    </source>
</evidence>
<name>A0A1I1PZC0_9BURK</name>
<proteinExistence type="predicted"/>